<protein>
    <submittedName>
        <fullName evidence="1">Uncharacterized protein</fullName>
    </submittedName>
</protein>
<sequence>MQQCSPITCFTGCESSRLPVMAGLDLGEPACFRHSVPVSCILVASLTSPTPFPTAASGSGMCSAVLPHSVYWMLRERGPIRWPSSLSNACFGRSSHVPALHLSAAPCVRQEASHQLLAPALPIVLAACCLNV</sequence>
<proteinExistence type="predicted"/>
<evidence type="ECO:0000313" key="2">
    <source>
        <dbReference type="Proteomes" id="UP000594220"/>
    </source>
</evidence>
<organism evidence="1 2">
    <name type="scientific">Crocodylus porosus</name>
    <name type="common">Saltwater crocodile</name>
    <name type="synonym">Estuarine crocodile</name>
    <dbReference type="NCBI Taxonomy" id="8502"/>
    <lineage>
        <taxon>Eukaryota</taxon>
        <taxon>Metazoa</taxon>
        <taxon>Chordata</taxon>
        <taxon>Craniata</taxon>
        <taxon>Vertebrata</taxon>
        <taxon>Euteleostomi</taxon>
        <taxon>Archelosauria</taxon>
        <taxon>Archosauria</taxon>
        <taxon>Crocodylia</taxon>
        <taxon>Longirostres</taxon>
        <taxon>Crocodylidae</taxon>
        <taxon>Crocodylus</taxon>
    </lineage>
</organism>
<reference evidence="1" key="1">
    <citation type="submission" date="2025-08" db="UniProtKB">
        <authorList>
            <consortium name="Ensembl"/>
        </authorList>
    </citation>
    <scope>IDENTIFICATION</scope>
</reference>
<reference evidence="1" key="2">
    <citation type="submission" date="2025-09" db="UniProtKB">
        <authorList>
            <consortium name="Ensembl"/>
        </authorList>
    </citation>
    <scope>IDENTIFICATION</scope>
</reference>
<name>A0A7M4EY40_CROPO</name>
<dbReference type="AlphaFoldDB" id="A0A7M4EY40"/>
<accession>A0A7M4EY40</accession>
<evidence type="ECO:0000313" key="1">
    <source>
        <dbReference type="Ensembl" id="ENSCPRP00005016229.1"/>
    </source>
</evidence>
<keyword evidence="2" id="KW-1185">Reference proteome</keyword>
<dbReference type="Proteomes" id="UP000594220">
    <property type="component" value="Unplaced"/>
</dbReference>
<dbReference type="Ensembl" id="ENSCPRT00005019000.1">
    <property type="protein sequence ID" value="ENSCPRP00005016229.1"/>
    <property type="gene ID" value="ENSCPRG00005011330.1"/>
</dbReference>